<dbReference type="SUPFAM" id="SSF63829">
    <property type="entry name" value="Calcium-dependent phosphotriesterase"/>
    <property type="match status" value="1"/>
</dbReference>
<sequence length="300" mass="30664">MRGVLDGNRRSVCAGDQTHLMASLVFTELLGGGVFEIDAGLDESSLRTLGGGGLRGPSGPGRDPSGAVVVAEITGDGIALADQGGAWTLFGTSGAGDGQFRRPAAAAFTGGGMVVLDSGNCRLVFLDDIGGSGWSTYGHRGMPSATNPAVGAYADPRGLAVDSSGRIWVADPGSQRLTRIDRSDGSGWCRISLPPASAPSLPYGLCAFRDGVLVLDVGNRRVLVVDDVDTVEVALDDPSIVSPGFVAAVNDDDIVLADLRANELRLVQFDGAGFVDVARLRGSPPDVVVPLFDSIGGVGA</sequence>
<comment type="caution">
    <text evidence="2">The sequence shown here is derived from an EMBL/GenBank/DDBJ whole genome shotgun (WGS) entry which is preliminary data.</text>
</comment>
<gene>
    <name evidence="2" type="ORF">NM203_08280</name>
</gene>
<keyword evidence="1" id="KW-0677">Repeat</keyword>
<dbReference type="EMBL" id="JANDBD010000003">
    <property type="protein sequence ID" value="MCP9272179.1"/>
    <property type="molecule type" value="Genomic_DNA"/>
</dbReference>
<dbReference type="RefSeq" id="WP_255059357.1">
    <property type="nucleotide sequence ID" value="NZ_JANDBD010000003.1"/>
</dbReference>
<keyword evidence="3" id="KW-1185">Reference proteome</keyword>
<evidence type="ECO:0000313" key="3">
    <source>
        <dbReference type="Proteomes" id="UP001651690"/>
    </source>
</evidence>
<dbReference type="InterPro" id="IPR001258">
    <property type="entry name" value="NHL_repeat"/>
</dbReference>
<organism evidence="2 3">
    <name type="scientific">Mycolicibacterium arenosum</name>
    <dbReference type="NCBI Taxonomy" id="2952157"/>
    <lineage>
        <taxon>Bacteria</taxon>
        <taxon>Bacillati</taxon>
        <taxon>Actinomycetota</taxon>
        <taxon>Actinomycetes</taxon>
        <taxon>Mycobacteriales</taxon>
        <taxon>Mycobacteriaceae</taxon>
        <taxon>Mycolicibacterium</taxon>
    </lineage>
</organism>
<name>A0ABT1LZ48_9MYCO</name>
<dbReference type="PANTHER" id="PTHR24104">
    <property type="entry name" value="E3 UBIQUITIN-PROTEIN LIGASE NHLRC1-RELATED"/>
    <property type="match status" value="1"/>
</dbReference>
<evidence type="ECO:0008006" key="4">
    <source>
        <dbReference type="Google" id="ProtNLM"/>
    </source>
</evidence>
<protein>
    <recommendedName>
        <fullName evidence="4">NHL repeat-containing protein</fullName>
    </recommendedName>
</protein>
<proteinExistence type="predicted"/>
<dbReference type="InterPro" id="IPR050952">
    <property type="entry name" value="TRIM-NHL_E3_ligases"/>
</dbReference>
<dbReference type="PANTHER" id="PTHR24104:SF25">
    <property type="entry name" value="PROTEIN LIN-41"/>
    <property type="match status" value="1"/>
</dbReference>
<dbReference type="InterPro" id="IPR011042">
    <property type="entry name" value="6-blade_b-propeller_TolB-like"/>
</dbReference>
<evidence type="ECO:0000313" key="2">
    <source>
        <dbReference type="EMBL" id="MCP9272179.1"/>
    </source>
</evidence>
<dbReference type="Gene3D" id="2.120.10.30">
    <property type="entry name" value="TolB, C-terminal domain"/>
    <property type="match status" value="1"/>
</dbReference>
<dbReference type="Proteomes" id="UP001651690">
    <property type="component" value="Unassembled WGS sequence"/>
</dbReference>
<dbReference type="Pfam" id="PF01436">
    <property type="entry name" value="NHL"/>
    <property type="match status" value="1"/>
</dbReference>
<accession>A0ABT1LZ48</accession>
<reference evidence="2 3" key="1">
    <citation type="submission" date="2022-06" db="EMBL/GenBank/DDBJ databases">
        <title>Mycolicibacterium sp. CAU 1645 isolated from seawater.</title>
        <authorList>
            <person name="Kim W."/>
        </authorList>
    </citation>
    <scope>NUCLEOTIDE SEQUENCE [LARGE SCALE GENOMIC DNA]</scope>
    <source>
        <strain evidence="2 3">CAU 1645</strain>
    </source>
</reference>
<evidence type="ECO:0000256" key="1">
    <source>
        <dbReference type="ARBA" id="ARBA00022737"/>
    </source>
</evidence>